<keyword evidence="3" id="KW-1185">Reference proteome</keyword>
<sequence length="69" mass="7942">MTKMPSIYFPSNSRLNFQAPKVNHGIFVFSTIVKCETGFASVYTLLISLLIILLFFFHSRLWCFSPFSS</sequence>
<protein>
    <submittedName>
        <fullName evidence="2">Uncharacterized protein</fullName>
    </submittedName>
</protein>
<evidence type="ECO:0000256" key="1">
    <source>
        <dbReference type="SAM" id="Phobius"/>
    </source>
</evidence>
<organism evidence="2 3">
    <name type="scientific">Clitoria ternatea</name>
    <name type="common">Butterfly pea</name>
    <dbReference type="NCBI Taxonomy" id="43366"/>
    <lineage>
        <taxon>Eukaryota</taxon>
        <taxon>Viridiplantae</taxon>
        <taxon>Streptophyta</taxon>
        <taxon>Embryophyta</taxon>
        <taxon>Tracheophyta</taxon>
        <taxon>Spermatophyta</taxon>
        <taxon>Magnoliopsida</taxon>
        <taxon>eudicotyledons</taxon>
        <taxon>Gunneridae</taxon>
        <taxon>Pentapetalae</taxon>
        <taxon>rosids</taxon>
        <taxon>fabids</taxon>
        <taxon>Fabales</taxon>
        <taxon>Fabaceae</taxon>
        <taxon>Papilionoideae</taxon>
        <taxon>50 kb inversion clade</taxon>
        <taxon>NPAAA clade</taxon>
        <taxon>indigoferoid/millettioid clade</taxon>
        <taxon>Phaseoleae</taxon>
        <taxon>Clitoria</taxon>
    </lineage>
</organism>
<reference evidence="2 3" key="1">
    <citation type="submission" date="2024-01" db="EMBL/GenBank/DDBJ databases">
        <title>The genomes of 5 underutilized Papilionoideae crops provide insights into root nodulation and disease resistance.</title>
        <authorList>
            <person name="Yuan L."/>
        </authorList>
    </citation>
    <scope>NUCLEOTIDE SEQUENCE [LARGE SCALE GENOMIC DNA]</scope>
    <source>
        <strain evidence="2">LY-2023</strain>
        <tissue evidence="2">Leaf</tissue>
    </source>
</reference>
<comment type="caution">
    <text evidence="2">The sequence shown here is derived from an EMBL/GenBank/DDBJ whole genome shotgun (WGS) entry which is preliminary data.</text>
</comment>
<dbReference type="Proteomes" id="UP001359559">
    <property type="component" value="Unassembled WGS sequence"/>
</dbReference>
<name>A0AAN9EW41_CLITE</name>
<dbReference type="EMBL" id="JAYKXN010000008">
    <property type="protein sequence ID" value="KAK7264872.1"/>
    <property type="molecule type" value="Genomic_DNA"/>
</dbReference>
<feature type="transmembrane region" description="Helical" evidence="1">
    <location>
        <begin position="38"/>
        <end position="57"/>
    </location>
</feature>
<gene>
    <name evidence="2" type="ORF">RJT34_32485</name>
</gene>
<keyword evidence="1" id="KW-0812">Transmembrane</keyword>
<evidence type="ECO:0000313" key="3">
    <source>
        <dbReference type="Proteomes" id="UP001359559"/>
    </source>
</evidence>
<evidence type="ECO:0000313" key="2">
    <source>
        <dbReference type="EMBL" id="KAK7264872.1"/>
    </source>
</evidence>
<keyword evidence="1" id="KW-0472">Membrane</keyword>
<keyword evidence="1" id="KW-1133">Transmembrane helix</keyword>
<accession>A0AAN9EW41</accession>
<proteinExistence type="predicted"/>
<dbReference type="AlphaFoldDB" id="A0AAN9EW41"/>